<dbReference type="RefSeq" id="XP_064074746.1">
    <property type="nucleotide sequence ID" value="XM_064218676.1"/>
</dbReference>
<dbReference type="Proteomes" id="UP001652626">
    <property type="component" value="Chromosome 23"/>
</dbReference>
<gene>
    <name evidence="2" type="primary">LOC113403429</name>
</gene>
<accession>A0ABM4ATY8</accession>
<evidence type="ECO:0000313" key="1">
    <source>
        <dbReference type="Proteomes" id="UP001652626"/>
    </source>
</evidence>
<name>A0ABM4ATY8_VANTA</name>
<dbReference type="Pfam" id="PF16062">
    <property type="entry name" value="MavL-like"/>
    <property type="match status" value="1"/>
</dbReference>
<proteinExistence type="predicted"/>
<evidence type="ECO:0000313" key="2">
    <source>
        <dbReference type="RefSeq" id="XP_064074746.1"/>
    </source>
</evidence>
<dbReference type="InterPro" id="IPR032063">
    <property type="entry name" value="MavL-like"/>
</dbReference>
<organism evidence="1 2">
    <name type="scientific">Vanessa tameamea</name>
    <name type="common">Kamehameha butterfly</name>
    <dbReference type="NCBI Taxonomy" id="334116"/>
    <lineage>
        <taxon>Eukaryota</taxon>
        <taxon>Metazoa</taxon>
        <taxon>Ecdysozoa</taxon>
        <taxon>Arthropoda</taxon>
        <taxon>Hexapoda</taxon>
        <taxon>Insecta</taxon>
        <taxon>Pterygota</taxon>
        <taxon>Neoptera</taxon>
        <taxon>Endopterygota</taxon>
        <taxon>Lepidoptera</taxon>
        <taxon>Glossata</taxon>
        <taxon>Ditrysia</taxon>
        <taxon>Papilionoidea</taxon>
        <taxon>Nymphalidae</taxon>
        <taxon>Nymphalinae</taxon>
        <taxon>Vanessa</taxon>
    </lineage>
</organism>
<keyword evidence="1" id="KW-1185">Reference proteome</keyword>
<protein>
    <submittedName>
        <fullName evidence="2">Uncharacterized protein LOC113403429 isoform X1</fullName>
    </submittedName>
</protein>
<dbReference type="GeneID" id="113403429"/>
<reference evidence="2" key="1">
    <citation type="submission" date="2025-08" db="UniProtKB">
        <authorList>
            <consortium name="RefSeq"/>
        </authorList>
    </citation>
    <scope>IDENTIFICATION</scope>
    <source>
        <tissue evidence="2">Whole body</tissue>
    </source>
</reference>
<sequence length="527" mass="60232">MDNFQNIPWCRSNWSFPSITEQDKILLHECTNLPTKDLLNDVEEIIENSHVFPIPFPIETVRLDYLKTLRPIERLERNIASTYPVIHERVILLMSKFLNYKREFGSDVEKALYMDMTVPELIDRILKKRAVCFVGPNDKYKLLNEEEGADGWEEVGTSKENPPLVLEDCLSYDEMKLSSMVYVSGYTECINDGARHNDGVVNDDAEEDAIIIGLIGPRFARRGKMDYEDILITKEQNSPENGYGWEGQKWKSFFKMFKTVDQSSQKHQAAKHAMREMWSDFYEAPTSVYSESLLKEIKSKTPQFTDRYKHVIRGKKYSCIFDNEVYYKRICVLAEVTLIEADSRAEESGRNAFVNVIGCGLGVWMISKHQPDVYILTFLERINTFLMNDRLNHVTDINFGYIDCSPDVEVLFNDREGVKKLFLESKTHPKGGINVQLENREPSSRLSGEHAGKLLVLTYPWDSNAHPGNEFWFGSLHSSGDPAAACSTQVSELHNAHVNPAVSARHVRVAGRSGLRTLSEYCLALVA</sequence>